<dbReference type="InterPro" id="IPR038729">
    <property type="entry name" value="Rad50/SbcC_AAA"/>
</dbReference>
<evidence type="ECO:0000256" key="1">
    <source>
        <dbReference type="SAM" id="Coils"/>
    </source>
</evidence>
<accession>A0ABD3MHL8</accession>
<feature type="coiled-coil region" evidence="1">
    <location>
        <begin position="863"/>
        <end position="890"/>
    </location>
</feature>
<evidence type="ECO:0000256" key="2">
    <source>
        <dbReference type="SAM" id="MobiDB-lite"/>
    </source>
</evidence>
<dbReference type="EMBL" id="JALLBG020000123">
    <property type="protein sequence ID" value="KAL3763434.1"/>
    <property type="molecule type" value="Genomic_DNA"/>
</dbReference>
<gene>
    <name evidence="5" type="ORF">ACHAWU_002007</name>
</gene>
<dbReference type="Proteomes" id="UP001530293">
    <property type="component" value="Unassembled WGS sequence"/>
</dbReference>
<dbReference type="PANTHER" id="PTHR32114:SF2">
    <property type="entry name" value="ABC TRANSPORTER ABCH.3"/>
    <property type="match status" value="1"/>
</dbReference>
<dbReference type="SUPFAM" id="SSF52540">
    <property type="entry name" value="P-loop containing nucleoside triphosphate hydrolases"/>
    <property type="match status" value="1"/>
</dbReference>
<dbReference type="InterPro" id="IPR029052">
    <property type="entry name" value="Metallo-depent_PP-like"/>
</dbReference>
<feature type="region of interest" description="Disordered" evidence="2">
    <location>
        <begin position="113"/>
        <end position="156"/>
    </location>
</feature>
<dbReference type="Pfam" id="PF13476">
    <property type="entry name" value="AAA_23"/>
    <property type="match status" value="1"/>
</dbReference>
<proteinExistence type="predicted"/>
<dbReference type="SUPFAM" id="SSF56300">
    <property type="entry name" value="Metallo-dependent phosphatases"/>
    <property type="match status" value="1"/>
</dbReference>
<protein>
    <recommendedName>
        <fullName evidence="7">Calcineurin-like phosphoesterase domain-containing protein</fullName>
    </recommendedName>
</protein>
<keyword evidence="6" id="KW-1185">Reference proteome</keyword>
<sequence length="1318" mass="145969">MRSLHNNSLGRQLQLQSILLILLLLTGMLSSFHFSQIFIHHRRSSFISSGHKEILHPIYRRTTSTAASASSQFDVGDEVIVVDDDGTTLVSGRIEQKRGGWYTILTMRDTKRLKRRGSQLQPNNESTGSESVASQQPLSNFVDSAGRNSEGNDEPLPEIHASIVDLDSILQAMQHSPQSIQHQNQTVSRETLDQIASCHSQYNRWILFSDLHVMPSTLTTCLQVLDTVHEIANRTNSGIIFLGDWWHHRGFVRVDCLNAVLHALAKWTVPCIMIPGNHDQTDWAGLEHALTPLSNAYRVYPPQDDETGSDVPSKQQYAGPLILSKPTKFLNALFIPHIRDKMMMNCILLSTEAASSSALFVHADVKGASMNDLIQSQHGLPASIFPNDKQIYSGHFHKPHRTQSIRYVGSPYQTSFSESGQVKSLLVVDSNRNWQCIEEIPIDIGPRYHRVPSIHRFLDYNGDHVRKGDKVSVIVDQVELEKMRLLAGENATNTGEKSLFDVRLEEFRRSGVVVEIRDSQPQEDVKVKAEKSIMDDENAIELEDLSPKATLAAYLDDEVVSGALGETASGKLFETGVELIRNMTGLDTINGDSSIAMSLPSDALVSQLEVEAVSVRGFGSFRQEVVYPLSNRGLVLLRGTNKDGLGSDSNGVGKSTLAMAALWALAGTVDPRPAQDGKVSDVVNDFCKVAEVSLRGSINNKPFSVTRTKSTSSQGSSLTFVLDGKVLTQQSILGTQQLIDHHFSIGSQILMRTIFHGQHTIGGLLESSDAKLKEELSHLVSLEIWQQSASLARSKQRELLRKASELEGMLSLRAKDKMRAEEKARAAKEEVQRREGVLERERHYMMNQCWSSNKDDVGVENDMDSVQTQLNECANEINSLEDEISKIMHSDNDEMIALRAMVNEKSANEGSARANLQAYQRKYDMAVMELKSARTRLSNLKSEWDVSMSLEGKTSSSFATPATCRTCGQPIVSSKAQEHVRDSIKEMLTSAIGVEGNAKDSVSVAGLALAEAREAASTRTEEAQACMEQLRMAEANRAQRTDELREKMKATRLIQSNLSAQFTSLARRAKEISEMNIRRSRMQADLDKLNEALNASVVVYEDCCSDLERIDSNLSELKREKDDLTNKVSHYALLADKLGPKGVQAFVLRNIVQALQYCSQSYLNELSDGSLKLRMEVGSNDSIIKQAAVRNLDGTWRVRPLSSLSGGQWRRCSLSLGLGFIDLASKRGRLRSSLLVLDEPLTHLDSAGRKSVGRLLRKILSQDSQLGKTGRGGFGLSTILVILQEIAAEEIEECFDQIDEVIKRGGESFVLVDANQAG</sequence>
<evidence type="ECO:0000313" key="5">
    <source>
        <dbReference type="EMBL" id="KAL3763434.1"/>
    </source>
</evidence>
<dbReference type="InterPro" id="IPR027417">
    <property type="entry name" value="P-loop_NTPase"/>
</dbReference>
<dbReference type="PANTHER" id="PTHR32114">
    <property type="entry name" value="ABC TRANSPORTER ABCH.3"/>
    <property type="match status" value="1"/>
</dbReference>
<evidence type="ECO:0000259" key="4">
    <source>
        <dbReference type="Pfam" id="PF13476"/>
    </source>
</evidence>
<dbReference type="Pfam" id="PF00149">
    <property type="entry name" value="Metallophos"/>
    <property type="match status" value="1"/>
</dbReference>
<name>A0ABD3MHL8_9STRA</name>
<feature type="coiled-coil region" evidence="1">
    <location>
        <begin position="1072"/>
        <end position="1134"/>
    </location>
</feature>
<dbReference type="Gene3D" id="3.40.50.300">
    <property type="entry name" value="P-loop containing nucleotide triphosphate hydrolases"/>
    <property type="match status" value="1"/>
</dbReference>
<dbReference type="Gene3D" id="3.60.21.10">
    <property type="match status" value="1"/>
</dbReference>
<reference evidence="5 6" key="1">
    <citation type="submission" date="2024-10" db="EMBL/GenBank/DDBJ databases">
        <title>Updated reference genomes for cyclostephanoid diatoms.</title>
        <authorList>
            <person name="Roberts W.R."/>
            <person name="Alverson A.J."/>
        </authorList>
    </citation>
    <scope>NUCLEOTIDE SEQUENCE [LARGE SCALE GENOMIC DNA]</scope>
    <source>
        <strain evidence="5 6">AJA232-27</strain>
    </source>
</reference>
<feature type="coiled-coil region" evidence="1">
    <location>
        <begin position="916"/>
        <end position="943"/>
    </location>
</feature>
<feature type="domain" description="Calcineurin-like phosphoesterase" evidence="3">
    <location>
        <begin position="207"/>
        <end position="300"/>
    </location>
</feature>
<feature type="compositionally biased region" description="Polar residues" evidence="2">
    <location>
        <begin position="118"/>
        <end position="149"/>
    </location>
</feature>
<organism evidence="5 6">
    <name type="scientific">Discostella pseudostelligera</name>
    <dbReference type="NCBI Taxonomy" id="259834"/>
    <lineage>
        <taxon>Eukaryota</taxon>
        <taxon>Sar</taxon>
        <taxon>Stramenopiles</taxon>
        <taxon>Ochrophyta</taxon>
        <taxon>Bacillariophyta</taxon>
        <taxon>Coscinodiscophyceae</taxon>
        <taxon>Thalassiosirophycidae</taxon>
        <taxon>Stephanodiscales</taxon>
        <taxon>Stephanodiscaceae</taxon>
        <taxon>Discostella</taxon>
    </lineage>
</organism>
<comment type="caution">
    <text evidence="5">The sequence shown here is derived from an EMBL/GenBank/DDBJ whole genome shotgun (WGS) entry which is preliminary data.</text>
</comment>
<dbReference type="InterPro" id="IPR004843">
    <property type="entry name" value="Calcineurin-like_PHP"/>
</dbReference>
<keyword evidence="1" id="KW-0175">Coiled coil</keyword>
<evidence type="ECO:0008006" key="7">
    <source>
        <dbReference type="Google" id="ProtNLM"/>
    </source>
</evidence>
<dbReference type="CDD" id="cd00267">
    <property type="entry name" value="ABC_ATPase"/>
    <property type="match status" value="1"/>
</dbReference>
<evidence type="ECO:0000259" key="3">
    <source>
        <dbReference type="Pfam" id="PF00149"/>
    </source>
</evidence>
<evidence type="ECO:0000313" key="6">
    <source>
        <dbReference type="Proteomes" id="UP001530293"/>
    </source>
</evidence>
<feature type="domain" description="Rad50/SbcC-type AAA" evidence="4">
    <location>
        <begin position="613"/>
        <end position="884"/>
    </location>
</feature>